<comment type="caution">
    <text evidence="15">The sequence shown here is derived from an EMBL/GenBank/DDBJ whole genome shotgun (WGS) entry which is preliminary data.</text>
</comment>
<feature type="domain" description="LIM zinc-binding" evidence="13">
    <location>
        <begin position="165"/>
        <end position="243"/>
    </location>
</feature>
<evidence type="ECO:0000256" key="7">
    <source>
        <dbReference type="ARBA" id="ARBA00023155"/>
    </source>
</evidence>
<name>A0ABD2QM24_9PLAT</name>
<evidence type="ECO:0000256" key="6">
    <source>
        <dbReference type="ARBA" id="ARBA00023125"/>
    </source>
</evidence>
<feature type="region of interest" description="Disordered" evidence="12">
    <location>
        <begin position="1"/>
        <end position="22"/>
    </location>
</feature>
<dbReference type="EMBL" id="JBJKFK010000043">
    <property type="protein sequence ID" value="KAL3320581.1"/>
    <property type="molecule type" value="Genomic_DNA"/>
</dbReference>
<dbReference type="InterPro" id="IPR009057">
    <property type="entry name" value="Homeodomain-like_sf"/>
</dbReference>
<evidence type="ECO:0000256" key="12">
    <source>
        <dbReference type="SAM" id="MobiDB-lite"/>
    </source>
</evidence>
<dbReference type="GO" id="GO:0046872">
    <property type="term" value="F:metal ion binding"/>
    <property type="evidence" value="ECO:0007669"/>
    <property type="project" value="UniProtKB-KW"/>
</dbReference>
<evidence type="ECO:0000313" key="16">
    <source>
        <dbReference type="Proteomes" id="UP001626550"/>
    </source>
</evidence>
<evidence type="ECO:0000256" key="10">
    <source>
        <dbReference type="PROSITE-ProRule" id="PRU00125"/>
    </source>
</evidence>
<evidence type="ECO:0000256" key="11">
    <source>
        <dbReference type="RuleBase" id="RU000682"/>
    </source>
</evidence>
<keyword evidence="2 10" id="KW-0479">Metal-binding</keyword>
<feature type="region of interest" description="Disordered" evidence="12">
    <location>
        <begin position="259"/>
        <end position="280"/>
    </location>
</feature>
<dbReference type="AlphaFoldDB" id="A0ABD2QM24"/>
<dbReference type="SUPFAM" id="SSF57716">
    <property type="entry name" value="Glucocorticoid receptor-like (DNA-binding domain)"/>
    <property type="match status" value="1"/>
</dbReference>
<evidence type="ECO:0000259" key="13">
    <source>
        <dbReference type="PROSITE" id="PS50023"/>
    </source>
</evidence>
<dbReference type="PROSITE" id="PS50071">
    <property type="entry name" value="HOMEOBOX_2"/>
    <property type="match status" value="1"/>
</dbReference>
<dbReference type="SUPFAM" id="SSF46689">
    <property type="entry name" value="Homeodomain-like"/>
    <property type="match status" value="1"/>
</dbReference>
<keyword evidence="5 10" id="KW-0440">LIM domain</keyword>
<evidence type="ECO:0000313" key="15">
    <source>
        <dbReference type="EMBL" id="KAL3320581.1"/>
    </source>
</evidence>
<dbReference type="GO" id="GO:0003677">
    <property type="term" value="F:DNA binding"/>
    <property type="evidence" value="ECO:0007669"/>
    <property type="project" value="UniProtKB-UniRule"/>
</dbReference>
<protein>
    <submittedName>
        <fullName evidence="15">LIM/homeobox protein Lhx9</fullName>
    </submittedName>
</protein>
<dbReference type="PANTHER" id="PTHR24208">
    <property type="entry name" value="LIM/HOMEOBOX PROTEIN LHX"/>
    <property type="match status" value="1"/>
</dbReference>
<dbReference type="SMART" id="SM00132">
    <property type="entry name" value="LIM"/>
    <property type="match status" value="2"/>
</dbReference>
<keyword evidence="16" id="KW-1185">Reference proteome</keyword>
<evidence type="ECO:0000256" key="1">
    <source>
        <dbReference type="ARBA" id="ARBA00004123"/>
    </source>
</evidence>
<feature type="domain" description="LIM zinc-binding" evidence="13">
    <location>
        <begin position="75"/>
        <end position="137"/>
    </location>
</feature>
<dbReference type="SMART" id="SM00389">
    <property type="entry name" value="HOX"/>
    <property type="match status" value="1"/>
</dbReference>
<evidence type="ECO:0000256" key="3">
    <source>
        <dbReference type="ARBA" id="ARBA00022737"/>
    </source>
</evidence>
<gene>
    <name evidence="15" type="primary">LHX9</name>
    <name evidence="15" type="ORF">Ciccas_000747</name>
</gene>
<evidence type="ECO:0000256" key="5">
    <source>
        <dbReference type="ARBA" id="ARBA00023038"/>
    </source>
</evidence>
<dbReference type="FunFam" id="1.10.10.60:FF:000027">
    <property type="entry name" value="LIM/homeobox protein Lhx9"/>
    <property type="match status" value="1"/>
</dbReference>
<dbReference type="PANTHER" id="PTHR24208:SF168">
    <property type="entry name" value="PROTEIN APTEROUS"/>
    <property type="match status" value="1"/>
</dbReference>
<dbReference type="Gene3D" id="1.10.10.60">
    <property type="entry name" value="Homeodomain-like"/>
    <property type="match status" value="1"/>
</dbReference>
<dbReference type="InterPro" id="IPR050453">
    <property type="entry name" value="LIM_Homeobox_TF"/>
</dbReference>
<feature type="compositionally biased region" description="Basic and acidic residues" evidence="12">
    <location>
        <begin position="259"/>
        <end position="271"/>
    </location>
</feature>
<dbReference type="InterPro" id="IPR001781">
    <property type="entry name" value="Znf_LIM"/>
</dbReference>
<dbReference type="InterPro" id="IPR001356">
    <property type="entry name" value="HD"/>
</dbReference>
<dbReference type="Pfam" id="PF00412">
    <property type="entry name" value="LIM"/>
    <property type="match status" value="2"/>
</dbReference>
<feature type="DNA-binding region" description="Homeobox" evidence="9">
    <location>
        <begin position="309"/>
        <end position="380"/>
    </location>
</feature>
<dbReference type="Pfam" id="PF00046">
    <property type="entry name" value="Homeodomain"/>
    <property type="match status" value="1"/>
</dbReference>
<dbReference type="GO" id="GO:0005634">
    <property type="term" value="C:nucleus"/>
    <property type="evidence" value="ECO:0007669"/>
    <property type="project" value="UniProtKB-SubCell"/>
</dbReference>
<organism evidence="15 16">
    <name type="scientific">Cichlidogyrus casuarinus</name>
    <dbReference type="NCBI Taxonomy" id="1844966"/>
    <lineage>
        <taxon>Eukaryota</taxon>
        <taxon>Metazoa</taxon>
        <taxon>Spiralia</taxon>
        <taxon>Lophotrochozoa</taxon>
        <taxon>Platyhelminthes</taxon>
        <taxon>Monogenea</taxon>
        <taxon>Monopisthocotylea</taxon>
        <taxon>Dactylogyridea</taxon>
        <taxon>Ancyrocephalidae</taxon>
        <taxon>Cichlidogyrus</taxon>
    </lineage>
</organism>
<proteinExistence type="predicted"/>
<feature type="compositionally biased region" description="Polar residues" evidence="12">
    <location>
        <begin position="419"/>
        <end position="430"/>
    </location>
</feature>
<dbReference type="Proteomes" id="UP001626550">
    <property type="component" value="Unassembled WGS sequence"/>
</dbReference>
<evidence type="ECO:0000256" key="8">
    <source>
        <dbReference type="ARBA" id="ARBA00023242"/>
    </source>
</evidence>
<keyword evidence="3" id="KW-0677">Repeat</keyword>
<keyword evidence="8 9" id="KW-0539">Nucleus</keyword>
<keyword evidence="4 10" id="KW-0862">Zinc</keyword>
<dbReference type="PROSITE" id="PS00478">
    <property type="entry name" value="LIM_DOMAIN_1"/>
    <property type="match status" value="1"/>
</dbReference>
<keyword evidence="6 9" id="KW-0238">DNA-binding</keyword>
<keyword evidence="7 9" id="KW-0371">Homeobox</keyword>
<evidence type="ECO:0000256" key="4">
    <source>
        <dbReference type="ARBA" id="ARBA00022833"/>
    </source>
</evidence>
<accession>A0ABD2QM24</accession>
<reference evidence="15 16" key="1">
    <citation type="submission" date="2024-11" db="EMBL/GenBank/DDBJ databases">
        <title>Adaptive evolution of stress response genes in parasites aligns with host niche diversity.</title>
        <authorList>
            <person name="Hahn C."/>
            <person name="Resl P."/>
        </authorList>
    </citation>
    <scope>NUCLEOTIDE SEQUENCE [LARGE SCALE GENOMIC DNA]</scope>
    <source>
        <strain evidence="15">EGGRZ-B1_66</strain>
        <tissue evidence="15">Body</tissue>
    </source>
</reference>
<dbReference type="PROSITE" id="PS50023">
    <property type="entry name" value="LIM_DOMAIN_2"/>
    <property type="match status" value="2"/>
</dbReference>
<evidence type="ECO:0000256" key="9">
    <source>
        <dbReference type="PROSITE-ProRule" id="PRU00108"/>
    </source>
</evidence>
<feature type="region of interest" description="Disordered" evidence="12">
    <location>
        <begin position="379"/>
        <end position="445"/>
    </location>
</feature>
<evidence type="ECO:0000259" key="14">
    <source>
        <dbReference type="PROSITE" id="PS50071"/>
    </source>
</evidence>
<dbReference type="Gene3D" id="2.10.110.10">
    <property type="entry name" value="Cysteine Rich Protein"/>
    <property type="match status" value="2"/>
</dbReference>
<dbReference type="CDD" id="cd00086">
    <property type="entry name" value="homeodomain"/>
    <property type="match status" value="1"/>
</dbReference>
<sequence>MKPSEEEGEKTISLSDLDRNPVRANNSLPDDPHFLLKPLRSSSPLQELTSGFLLSGLKKPGQMQQFMAMANILQPICFACQCAISDRYSLTLGDGRLWHVTCLKCAECEISLDGEYSCFTREAKIYCRPDYIRLFREERTDEANHQGTRLDQKKEQTEAQKEKMRLCYKCKHSINRNELVFQCPYMMTNEPSKIDFFGKLRVFHIQCFHCVACDRLMRPGDPYRIVEDGPLCIQHELPDPQKQDLFFSSQFVSMTAKDEPGFDMEDGKPPEEGNNIPKKNRKRRGMLPEILDSMYESGGMFCLSNSARQKRMRTSFKHHQLRTMKTYFAINHNPDAKDLKTLSEKTGLSKRVLQVGVYAHVLNRRQVWFQNARAKYRRSVSKHENGGSCNMVRGHSEEGTPRLADLSSEELDDSRSDAISSQTTNSSLRRNQARKRAPSEDDGLLHLMPPADDILNEDHALLSDEEAIYDEDDFYTGSTNLLEHLNSLNYTRAPSSGQNCVTENNFMRYHVM</sequence>
<feature type="domain" description="Homeobox" evidence="14">
    <location>
        <begin position="307"/>
        <end position="379"/>
    </location>
</feature>
<evidence type="ECO:0000256" key="2">
    <source>
        <dbReference type="ARBA" id="ARBA00022723"/>
    </source>
</evidence>
<comment type="subcellular location">
    <subcellularLocation>
        <location evidence="1 9 11">Nucleus</location>
    </subcellularLocation>
</comment>